<dbReference type="InterPro" id="IPR011333">
    <property type="entry name" value="SKP1/BTB/POZ_sf"/>
</dbReference>
<dbReference type="PROSITE" id="PS50012">
    <property type="entry name" value="RCC1_3"/>
    <property type="match status" value="7"/>
</dbReference>
<dbReference type="OrthoDB" id="6777468at2759"/>
<feature type="repeat" description="RCC1" evidence="2">
    <location>
        <begin position="244"/>
        <end position="295"/>
    </location>
</feature>
<dbReference type="InterPro" id="IPR058923">
    <property type="entry name" value="RCC1-like_dom"/>
</dbReference>
<dbReference type="STRING" id="104421.E1ZW60"/>
<dbReference type="Gene3D" id="2.130.10.30">
    <property type="entry name" value="Regulator of chromosome condensation 1/beta-lactamase-inhibitor protein II"/>
    <property type="match status" value="2"/>
</dbReference>
<sequence length="967" mass="112100">MLKSQTFCFPKDVKERNSTTNKEDEMQEYQKRILQYVPAEKIIPMDLKNSLLFHFLKPEFISQIHMVLVYDDNEAIIVTKDKNVYSLSYSDPDDLHTAIYPKKIKELCGKNIKTLAHSNFFILALTEEGEVYYWEFESWNLWDTYDSSGTYVPDEHIKISTPTLVPNLSEKRIVDIACGRGHSLALTSDGKVYAWGENNYGQINDESGFSFISTPFQVKHELENKNVVYIACDLLCNIVITDKNEIYSWGENDRNKMRNNASHCCPLRIIICSTIWDKIVKVTCGYDHTLVLTNKGDIYAWGSNHFGQIGQYDYYFIKFPEISKDKEQNDKKRYDRQVNVPEMGKVLDIAALRFSSVAVGYDGTIYVWGELVYKYNDSNYNDSYLVYNYNGSKRHSKTPLPTKFSRIHDFLHAYNGWKMIYKPLTLFTNDYKYVEEVLNILESIGAAFDDPLTSDFIIQVEGQSIYVHKFILRIRCEYFKKMFQHDWSENIRSKSASLLMFTVRDKFSYIVYKAFLKYLYTGTIDLPSENALELMELADMYCEPNLKKYCIQVIKQDITLSNVAFFYDEAVVYNAKELEEFCFQFILRHMTANTLLEDIKLDMNMQAKFMQIAATQSRDTIVSISSKKSCSPEAVEKRNSETTTNIKNKMQKYEKRILQSILAERILMDLKNWPFFWLLKLEFILQIHMIMIFQQNGKAIIVTKDKNVYSFDYSSEFDDTHTTYLKKINELCGKNIKTFAHNHFLILALTEEGEVYSCNFIENKRDVSIPEESTFTQVASLREKYILDIACGYRHSLALTSDGKVYAWGENNWQNKGQINDEKIVTFISTPCQVKHELENKNVVYIACGPSFNIVITDKNEIYGWGNNDSCQISTVQSDKYYRCPRKIITISNKIVKLACGSDHTLALTNEGEIYAWGDNFYGQIGVKKLRHSGPIMVNVPEVGKVLDIAAFRNLSVAVGHNRIVYI</sequence>
<dbReference type="InterPro" id="IPR000210">
    <property type="entry name" value="BTB/POZ_dom"/>
</dbReference>
<keyword evidence="5" id="KW-1185">Reference proteome</keyword>
<feature type="repeat" description="RCC1" evidence="2">
    <location>
        <begin position="129"/>
        <end position="189"/>
    </location>
</feature>
<accession>E1ZW60</accession>
<feature type="repeat" description="RCC1" evidence="2">
    <location>
        <begin position="190"/>
        <end position="243"/>
    </location>
</feature>
<feature type="repeat" description="RCC1" evidence="2">
    <location>
        <begin position="912"/>
        <end position="962"/>
    </location>
</feature>
<feature type="repeat" description="RCC1" evidence="2">
    <location>
        <begin position="860"/>
        <end position="911"/>
    </location>
</feature>
<dbReference type="PROSITE" id="PS50097">
    <property type="entry name" value="BTB"/>
    <property type="match status" value="1"/>
</dbReference>
<dbReference type="CDD" id="cd18298">
    <property type="entry name" value="BTB_POZ_RCBTB1_2"/>
    <property type="match status" value="1"/>
</dbReference>
<dbReference type="InterPro" id="IPR009091">
    <property type="entry name" value="RCC1/BLIP-II"/>
</dbReference>
<dbReference type="Gene3D" id="3.30.710.10">
    <property type="entry name" value="Potassium Channel Kv1.1, Chain A"/>
    <property type="match status" value="1"/>
</dbReference>
<dbReference type="Pfam" id="PF00651">
    <property type="entry name" value="BTB"/>
    <property type="match status" value="1"/>
</dbReference>
<dbReference type="SUPFAM" id="SSF54695">
    <property type="entry name" value="POZ domain"/>
    <property type="match status" value="1"/>
</dbReference>
<dbReference type="SMART" id="SM00225">
    <property type="entry name" value="BTB"/>
    <property type="match status" value="1"/>
</dbReference>
<dbReference type="Pfam" id="PF25390">
    <property type="entry name" value="WD40_RLD"/>
    <property type="match status" value="2"/>
</dbReference>
<dbReference type="InParanoid" id="E1ZW60"/>
<evidence type="ECO:0000259" key="3">
    <source>
        <dbReference type="PROSITE" id="PS50097"/>
    </source>
</evidence>
<proteinExistence type="predicted"/>
<evidence type="ECO:0000313" key="4">
    <source>
        <dbReference type="EMBL" id="EFN74569.1"/>
    </source>
</evidence>
<dbReference type="InterPro" id="IPR051625">
    <property type="entry name" value="Signaling_Regulatory_Domain"/>
</dbReference>
<feature type="domain" description="BTB" evidence="3">
    <location>
        <begin position="454"/>
        <end position="528"/>
    </location>
</feature>
<dbReference type="AlphaFoldDB" id="E1ZW60"/>
<gene>
    <name evidence="4" type="ORF">EAG_11092</name>
</gene>
<organism evidence="5">
    <name type="scientific">Camponotus floridanus</name>
    <name type="common">Florida carpenter ant</name>
    <dbReference type="NCBI Taxonomy" id="104421"/>
    <lineage>
        <taxon>Eukaryota</taxon>
        <taxon>Metazoa</taxon>
        <taxon>Ecdysozoa</taxon>
        <taxon>Arthropoda</taxon>
        <taxon>Hexapoda</taxon>
        <taxon>Insecta</taxon>
        <taxon>Pterygota</taxon>
        <taxon>Neoptera</taxon>
        <taxon>Endopterygota</taxon>
        <taxon>Hymenoptera</taxon>
        <taxon>Apocrita</taxon>
        <taxon>Aculeata</taxon>
        <taxon>Formicoidea</taxon>
        <taxon>Formicidae</taxon>
        <taxon>Formicinae</taxon>
        <taxon>Camponotus</taxon>
    </lineage>
</organism>
<feature type="repeat" description="RCC1" evidence="2">
    <location>
        <begin position="296"/>
        <end position="362"/>
    </location>
</feature>
<evidence type="ECO:0000256" key="2">
    <source>
        <dbReference type="PROSITE-ProRule" id="PRU00235"/>
    </source>
</evidence>
<dbReference type="EMBL" id="GL434776">
    <property type="protein sequence ID" value="EFN74569.1"/>
    <property type="molecule type" value="Genomic_DNA"/>
</dbReference>
<keyword evidence="1" id="KW-0677">Repeat</keyword>
<dbReference type="SUPFAM" id="SSF50985">
    <property type="entry name" value="RCC1/BLIP-II"/>
    <property type="match status" value="2"/>
</dbReference>
<protein>
    <submittedName>
        <fullName evidence="4">RCC1 and BTB domain-containing protein 1</fullName>
    </submittedName>
</protein>
<dbReference type="Proteomes" id="UP000000311">
    <property type="component" value="Unassembled WGS sequence"/>
</dbReference>
<dbReference type="PANTHER" id="PTHR22872:SF10">
    <property type="entry name" value="ULTRAVIOLET-B RECEPTOR UVR8"/>
    <property type="match status" value="1"/>
</dbReference>
<dbReference type="PRINTS" id="PR00633">
    <property type="entry name" value="RCCNDNSATION"/>
</dbReference>
<dbReference type="InterPro" id="IPR000408">
    <property type="entry name" value="Reg_chr_condens"/>
</dbReference>
<evidence type="ECO:0000313" key="5">
    <source>
        <dbReference type="Proteomes" id="UP000000311"/>
    </source>
</evidence>
<feature type="repeat" description="RCC1" evidence="2">
    <location>
        <begin position="803"/>
        <end position="859"/>
    </location>
</feature>
<dbReference type="PANTHER" id="PTHR22872">
    <property type="entry name" value="BTK-BINDING PROTEIN-RELATED"/>
    <property type="match status" value="1"/>
</dbReference>
<name>E1ZW60_CAMFO</name>
<evidence type="ECO:0000256" key="1">
    <source>
        <dbReference type="ARBA" id="ARBA00022737"/>
    </source>
</evidence>
<dbReference type="PROSITE" id="PS00626">
    <property type="entry name" value="RCC1_2"/>
    <property type="match status" value="4"/>
</dbReference>
<reference evidence="4 5" key="1">
    <citation type="journal article" date="2010" name="Science">
        <title>Genomic comparison of the ants Camponotus floridanus and Harpegnathos saltator.</title>
        <authorList>
            <person name="Bonasio R."/>
            <person name="Zhang G."/>
            <person name="Ye C."/>
            <person name="Mutti N.S."/>
            <person name="Fang X."/>
            <person name="Qin N."/>
            <person name="Donahue G."/>
            <person name="Yang P."/>
            <person name="Li Q."/>
            <person name="Li C."/>
            <person name="Zhang P."/>
            <person name="Huang Z."/>
            <person name="Berger S.L."/>
            <person name="Reinberg D."/>
            <person name="Wang J."/>
            <person name="Liebig J."/>
        </authorList>
    </citation>
    <scope>NUCLEOTIDE SEQUENCE [LARGE SCALE GENOMIC DNA]</scope>
    <source>
        <strain evidence="5">C129</strain>
    </source>
</reference>